<keyword evidence="7 16" id="KW-0732">Signal</keyword>
<feature type="signal peptide" evidence="16">
    <location>
        <begin position="1"/>
        <end position="21"/>
    </location>
</feature>
<evidence type="ECO:0000256" key="11">
    <source>
        <dbReference type="ARBA" id="ARBA00039284"/>
    </source>
</evidence>
<evidence type="ECO:0000256" key="8">
    <source>
        <dbReference type="ARBA" id="ARBA00022801"/>
    </source>
</evidence>
<evidence type="ECO:0000256" key="2">
    <source>
        <dbReference type="ARBA" id="ARBA00004191"/>
    </source>
</evidence>
<dbReference type="InterPro" id="IPR050732">
    <property type="entry name" value="Beta-glucan_modifiers"/>
</dbReference>
<keyword evidence="9" id="KW-0326">Glycosidase</keyword>
<dbReference type="KEGG" id="pbn:PADG_02598"/>
<evidence type="ECO:0000256" key="12">
    <source>
        <dbReference type="ARBA" id="ARBA00041495"/>
    </source>
</evidence>
<comment type="subcellular location">
    <subcellularLocation>
        <location evidence="2">Secreted</location>
        <location evidence="2">Cell wall</location>
    </subcellularLocation>
</comment>
<organism evidence="17 18">
    <name type="scientific">Paracoccidioides brasiliensis (strain Pb18)</name>
    <dbReference type="NCBI Taxonomy" id="502780"/>
    <lineage>
        <taxon>Eukaryota</taxon>
        <taxon>Fungi</taxon>
        <taxon>Dikarya</taxon>
        <taxon>Ascomycota</taxon>
        <taxon>Pezizomycotina</taxon>
        <taxon>Eurotiomycetes</taxon>
        <taxon>Eurotiomycetidae</taxon>
        <taxon>Onygenales</taxon>
        <taxon>Ajellomycetaceae</taxon>
        <taxon>Paracoccidioides</taxon>
    </lineage>
</organism>
<dbReference type="OrthoDB" id="4082933at2759"/>
<dbReference type="GO" id="GO:0005576">
    <property type="term" value="C:extracellular region"/>
    <property type="evidence" value="ECO:0007669"/>
    <property type="project" value="TreeGrafter"/>
</dbReference>
<dbReference type="Gene3D" id="3.20.20.80">
    <property type="entry name" value="Glycosidases"/>
    <property type="match status" value="2"/>
</dbReference>
<comment type="catalytic activity">
    <reaction evidence="1">
        <text>Hydrolysis of terminal, non-reducing beta-D-glucosyl residues with release of beta-D-glucose.</text>
        <dbReference type="EC" id="3.2.1.21"/>
    </reaction>
</comment>
<dbReference type="VEuPathDB" id="FungiDB:PADG_02598"/>
<keyword evidence="18" id="KW-1185">Reference proteome</keyword>
<dbReference type="AlphaFoldDB" id="C1G5Z3"/>
<accession>C1G5Z3</accession>
<keyword evidence="8" id="KW-0378">Hydrolase</keyword>
<dbReference type="GO" id="GO:0009277">
    <property type="term" value="C:fungal-type cell wall"/>
    <property type="evidence" value="ECO:0007669"/>
    <property type="project" value="TreeGrafter"/>
</dbReference>
<feature type="compositionally biased region" description="Basic and acidic residues" evidence="15">
    <location>
        <begin position="248"/>
        <end position="259"/>
    </location>
</feature>
<dbReference type="EC" id="3.2.1.21" evidence="4"/>
<dbReference type="PANTHER" id="PTHR16631">
    <property type="entry name" value="GLUCAN 1,3-BETA-GLUCOSIDASE"/>
    <property type="match status" value="1"/>
</dbReference>
<feature type="region of interest" description="Disordered" evidence="15">
    <location>
        <begin position="229"/>
        <end position="281"/>
    </location>
</feature>
<reference evidence="17 18" key="1">
    <citation type="journal article" date="2011" name="PLoS Genet.">
        <title>Comparative genomic analysis of human fungal pathogens causing paracoccidioidomycosis.</title>
        <authorList>
            <person name="Desjardins C.A."/>
            <person name="Champion M.D."/>
            <person name="Holder J.W."/>
            <person name="Muszewska A."/>
            <person name="Goldberg J."/>
            <person name="Bailao A.M."/>
            <person name="Brigido M.M."/>
            <person name="Ferreira M.E."/>
            <person name="Garcia A.M."/>
            <person name="Grynberg M."/>
            <person name="Gujja S."/>
            <person name="Heiman D.I."/>
            <person name="Henn M.R."/>
            <person name="Kodira C.D."/>
            <person name="Leon-Narvaez H."/>
            <person name="Longo L.V."/>
            <person name="Ma L.J."/>
            <person name="Malavazi I."/>
            <person name="Matsuo A.L."/>
            <person name="Morais F.V."/>
            <person name="Pereira M."/>
            <person name="Rodriguez-Brito S."/>
            <person name="Sakthikumar S."/>
            <person name="Salem-Izacc S.M."/>
            <person name="Sykes S.M."/>
            <person name="Teixeira M.M."/>
            <person name="Vallejo M.C."/>
            <person name="Walter M.E."/>
            <person name="Yandava C."/>
            <person name="Young S."/>
            <person name="Zeng Q."/>
            <person name="Zucker J."/>
            <person name="Felipe M.S."/>
            <person name="Goldman G.H."/>
            <person name="Haas B.J."/>
            <person name="McEwen J.G."/>
            <person name="Nino-Vega G."/>
            <person name="Puccia R."/>
            <person name="San-Blas G."/>
            <person name="Soares C.M."/>
            <person name="Birren B.W."/>
            <person name="Cuomo C.A."/>
        </authorList>
    </citation>
    <scope>NUCLEOTIDE SEQUENCE [LARGE SCALE GENOMIC DNA]</scope>
    <source>
        <strain evidence="17 18">Pb18</strain>
    </source>
</reference>
<evidence type="ECO:0000256" key="16">
    <source>
        <dbReference type="SAM" id="SignalP"/>
    </source>
</evidence>
<dbReference type="GeneID" id="22582050"/>
<evidence type="ECO:0000256" key="15">
    <source>
        <dbReference type="SAM" id="MobiDB-lite"/>
    </source>
</evidence>
<dbReference type="OMA" id="VVCPYAT"/>
<evidence type="ECO:0000256" key="3">
    <source>
        <dbReference type="ARBA" id="ARBA00008773"/>
    </source>
</evidence>
<comment type="function">
    <text evidence="10">Beta-glucosidases are one of a number of cellulolytic enzymes involved in the degradation of cellulosic biomass. Catalyzes the last step releasing glucose from the inhibitory cellobiose.</text>
</comment>
<keyword evidence="6" id="KW-0964">Secreted</keyword>
<evidence type="ECO:0000313" key="17">
    <source>
        <dbReference type="EMBL" id="EEH46500.1"/>
    </source>
</evidence>
<dbReference type="RefSeq" id="XP_010758527.1">
    <property type="nucleotide sequence ID" value="XM_010760225.1"/>
</dbReference>
<dbReference type="InterPro" id="IPR017853">
    <property type="entry name" value="GH"/>
</dbReference>
<evidence type="ECO:0000256" key="4">
    <source>
        <dbReference type="ARBA" id="ARBA00012744"/>
    </source>
</evidence>
<evidence type="ECO:0000256" key="10">
    <source>
        <dbReference type="ARBA" id="ARBA00024983"/>
    </source>
</evidence>
<evidence type="ECO:0000256" key="13">
    <source>
        <dbReference type="ARBA" id="ARBA00041516"/>
    </source>
</evidence>
<proteinExistence type="inferred from homology"/>
<dbReference type="EMBL" id="KN275959">
    <property type="protein sequence ID" value="EEH46500.1"/>
    <property type="molecule type" value="Genomic_DNA"/>
</dbReference>
<comment type="similarity">
    <text evidence="3">Belongs to the glycosyl hydrolase 17 family.</text>
</comment>
<keyword evidence="5" id="KW-0134">Cell wall</keyword>
<evidence type="ECO:0000256" key="6">
    <source>
        <dbReference type="ARBA" id="ARBA00022525"/>
    </source>
</evidence>
<dbReference type="InParanoid" id="C1G5Z3"/>
<evidence type="ECO:0000256" key="7">
    <source>
        <dbReference type="ARBA" id="ARBA00022729"/>
    </source>
</evidence>
<sequence length="539" mass="56781">MKGALLFSAAAAVAGTAFAHAGHHQHKVFHQRRGYETAPAPKPEVPCGCTTKVVTYYGQPTLIEEKTTTIKTTSTIIKTISVTNGAKLPTPEVTVYPTPGTYTIPAKTVIVTKETTVCAATSTAVSPGDHTYGGVTTVVTAATTVTCDIAVVKPAGSTVVSVIEQTTYVCPSAGTYTVAPTTTRVPSSTVFVYPTPATYTTGTYTLPAQTVTATQTSYVYICPAPTGGHPKPTAEPTSPPDYPTNPPKESKAPTPEKTKAPGPEKSSTPKNPPNYPTLGGGEKWGMTYSPYTNGGQCKGAAAVAADIALIKSKGFKTVRVYGTDCDSLQNIGSACNLNGLEMILGVFVSGAGIPEAKKQVQDIVNWGKFDRVNLIVVGNEALHQGTADAGSLSELLEYARGRFRGAGYNGPITTTEPLNKWQESGKALCPHIDIIGANIHCYFNPEVIPSNCGSFIKSQMDILGKICPGKEVINLETGWPSSGGNNGKAIASKEAQRTAIKSIIKEVGSKSVFFSFTDDKWKQPGSYGVEQYWGCGDLF</sequence>
<dbReference type="STRING" id="502780.C1G5Z3"/>
<dbReference type="GO" id="GO:0042973">
    <property type="term" value="F:glucan endo-1,3-beta-D-glucosidase activity"/>
    <property type="evidence" value="ECO:0007669"/>
    <property type="project" value="TreeGrafter"/>
</dbReference>
<dbReference type="SUPFAM" id="SSF51445">
    <property type="entry name" value="(Trans)glycosidases"/>
    <property type="match status" value="1"/>
</dbReference>
<name>C1G5Z3_PARBD</name>
<dbReference type="GO" id="GO:0071555">
    <property type="term" value="P:cell wall organization"/>
    <property type="evidence" value="ECO:0007669"/>
    <property type="project" value="TreeGrafter"/>
</dbReference>
<dbReference type="GO" id="GO:0009986">
    <property type="term" value="C:cell surface"/>
    <property type="evidence" value="ECO:0007669"/>
    <property type="project" value="TreeGrafter"/>
</dbReference>
<evidence type="ECO:0000256" key="5">
    <source>
        <dbReference type="ARBA" id="ARBA00022512"/>
    </source>
</evidence>
<feature type="compositionally biased region" description="Pro residues" evidence="15">
    <location>
        <begin position="237"/>
        <end position="246"/>
    </location>
</feature>
<feature type="chain" id="PRO_5002908273" description="Probable beta-glucosidase btgE" evidence="16">
    <location>
        <begin position="22"/>
        <end position="539"/>
    </location>
</feature>
<evidence type="ECO:0000256" key="14">
    <source>
        <dbReference type="ARBA" id="ARBA00042762"/>
    </source>
</evidence>
<dbReference type="eggNOG" id="ENOG502QS0R">
    <property type="taxonomic scope" value="Eukaryota"/>
</dbReference>
<dbReference type="PANTHER" id="PTHR16631:SF24">
    <property type="entry name" value="FAMILY 17 GLUCOSIDASE SCW11-RELATED"/>
    <property type="match status" value="1"/>
</dbReference>
<dbReference type="HOGENOM" id="CLU_027285_2_0_1"/>
<evidence type="ECO:0000313" key="18">
    <source>
        <dbReference type="Proteomes" id="UP000001628"/>
    </source>
</evidence>
<evidence type="ECO:0000256" key="9">
    <source>
        <dbReference type="ARBA" id="ARBA00023295"/>
    </source>
</evidence>
<evidence type="ECO:0000256" key="1">
    <source>
        <dbReference type="ARBA" id="ARBA00000448"/>
    </source>
</evidence>
<gene>
    <name evidence="17" type="ORF">PADG_02598</name>
</gene>
<dbReference type="Proteomes" id="UP000001628">
    <property type="component" value="Unassembled WGS sequence"/>
</dbReference>
<protein>
    <recommendedName>
        <fullName evidence="11">Probable beta-glucosidase btgE</fullName>
        <ecNumber evidence="4">3.2.1.21</ecNumber>
    </recommendedName>
    <alternativeName>
        <fullName evidence="12">Beta-D-glucoside glucohydrolase btgE</fullName>
    </alternativeName>
    <alternativeName>
        <fullName evidence="14">Cellobiase btgE</fullName>
    </alternativeName>
    <alternativeName>
        <fullName evidence="13">Gentiobiase btgE</fullName>
    </alternativeName>
</protein>